<accession>A0ABT5J0U9</accession>
<dbReference type="InterPro" id="IPR003661">
    <property type="entry name" value="HisK_dim/P_dom"/>
</dbReference>
<evidence type="ECO:0000256" key="5">
    <source>
        <dbReference type="ARBA" id="ARBA00022553"/>
    </source>
</evidence>
<evidence type="ECO:0000259" key="11">
    <source>
        <dbReference type="PROSITE" id="PS50109"/>
    </source>
</evidence>
<dbReference type="SUPFAM" id="SSF47384">
    <property type="entry name" value="Homodimeric domain of signal transducing histidine kinase"/>
    <property type="match status" value="1"/>
</dbReference>
<dbReference type="InterPro" id="IPR003594">
    <property type="entry name" value="HATPase_dom"/>
</dbReference>
<dbReference type="PANTHER" id="PTHR44936">
    <property type="entry name" value="SENSOR PROTEIN CREC"/>
    <property type="match status" value="1"/>
</dbReference>
<dbReference type="InterPro" id="IPR004358">
    <property type="entry name" value="Sig_transdc_His_kin-like_C"/>
</dbReference>
<keyword evidence="10" id="KW-0472">Membrane</keyword>
<organism evidence="13 14">
    <name type="scientific">Vogesella aquatica</name>
    <dbReference type="NCBI Taxonomy" id="2984206"/>
    <lineage>
        <taxon>Bacteria</taxon>
        <taxon>Pseudomonadati</taxon>
        <taxon>Pseudomonadota</taxon>
        <taxon>Betaproteobacteria</taxon>
        <taxon>Neisseriales</taxon>
        <taxon>Chromobacteriaceae</taxon>
        <taxon>Vogesella</taxon>
    </lineage>
</organism>
<dbReference type="RefSeq" id="WP_272752383.1">
    <property type="nucleotide sequence ID" value="NZ_JAQQLF010000015.1"/>
</dbReference>
<keyword evidence="8" id="KW-0418">Kinase</keyword>
<dbReference type="Gene3D" id="3.30.565.10">
    <property type="entry name" value="Histidine kinase-like ATPase, C-terminal domain"/>
    <property type="match status" value="1"/>
</dbReference>
<dbReference type="Pfam" id="PF00512">
    <property type="entry name" value="HisKA"/>
    <property type="match status" value="1"/>
</dbReference>
<dbReference type="SMART" id="SM00387">
    <property type="entry name" value="HATPase_c"/>
    <property type="match status" value="1"/>
</dbReference>
<dbReference type="InterPro" id="IPR036097">
    <property type="entry name" value="HisK_dim/P_sf"/>
</dbReference>
<keyword evidence="10" id="KW-0812">Transmembrane</keyword>
<keyword evidence="10" id="KW-1133">Transmembrane helix</keyword>
<comment type="subcellular location">
    <subcellularLocation>
        <location evidence="2">Cell membrane</location>
        <topology evidence="2">Multi-pass membrane protein</topology>
    </subcellularLocation>
</comment>
<sequence>MKPPATLAALFARYFVQTMVVQFILLLGFVALLIFLTSGADRDRIEQQMDGTVRMIQRQLLAQPPARRPAELTTINELFAYPIKLLPAIPAGLGDDARARLASGQSWLDYGNELLYAPLPGTRQVLQLGPLNQEAEPHNFLQTEWGLFLLWFGFFGVPMGVLVYLNLRPHWQSLTALRRTANQLAEGDLSARAATLKSPLFAPLGSVINDMATALERQVETRQALAHAVAHELRTPVARLRFGLSMLDEAEDDDERQQYREGMERDLTELDELLNISLSYAKLDRGEVALQYETVDLNEWFDDLIDLMQPLRPDPLQLSLDCQPGSATFDRKLMYVATRNLLLNAFKYASSRVHMTVSLGSGQLYIAVEDDGPGIPAAERERIFEPFQRLDRSRDRATGGHGLGLSFVRLIALHHGGHAHAGVASLGGARMAITLPQHPAAN</sequence>
<dbReference type="EMBL" id="JAQQLF010000015">
    <property type="protein sequence ID" value="MDC7718086.1"/>
    <property type="molecule type" value="Genomic_DNA"/>
</dbReference>
<dbReference type="Gene3D" id="1.10.287.130">
    <property type="match status" value="1"/>
</dbReference>
<dbReference type="InterPro" id="IPR050980">
    <property type="entry name" value="2C_sensor_his_kinase"/>
</dbReference>
<evidence type="ECO:0000256" key="4">
    <source>
        <dbReference type="ARBA" id="ARBA00022475"/>
    </source>
</evidence>
<dbReference type="CDD" id="cd00082">
    <property type="entry name" value="HisKA"/>
    <property type="match status" value="1"/>
</dbReference>
<dbReference type="InterPro" id="IPR036890">
    <property type="entry name" value="HATPase_C_sf"/>
</dbReference>
<evidence type="ECO:0000256" key="2">
    <source>
        <dbReference type="ARBA" id="ARBA00004651"/>
    </source>
</evidence>
<keyword evidence="5" id="KW-0597">Phosphoprotein</keyword>
<comment type="catalytic activity">
    <reaction evidence="1">
        <text>ATP + protein L-histidine = ADP + protein N-phospho-L-histidine.</text>
        <dbReference type="EC" id="2.7.13.3"/>
    </reaction>
</comment>
<evidence type="ECO:0000259" key="12">
    <source>
        <dbReference type="PROSITE" id="PS50885"/>
    </source>
</evidence>
<comment type="caution">
    <text evidence="13">The sequence shown here is derived from an EMBL/GenBank/DDBJ whole genome shotgun (WGS) entry which is preliminary data.</text>
</comment>
<feature type="transmembrane region" description="Helical" evidence="10">
    <location>
        <begin position="145"/>
        <end position="165"/>
    </location>
</feature>
<protein>
    <recommendedName>
        <fullName evidence="3">histidine kinase</fullName>
        <ecNumber evidence="3">2.7.13.3</ecNumber>
    </recommendedName>
</protein>
<dbReference type="SMART" id="SM00388">
    <property type="entry name" value="HisKA"/>
    <property type="match status" value="1"/>
</dbReference>
<keyword evidence="4" id="KW-1003">Cell membrane</keyword>
<dbReference type="InterPro" id="IPR003660">
    <property type="entry name" value="HAMP_dom"/>
</dbReference>
<evidence type="ECO:0000256" key="9">
    <source>
        <dbReference type="ARBA" id="ARBA00022840"/>
    </source>
</evidence>
<dbReference type="PROSITE" id="PS50885">
    <property type="entry name" value="HAMP"/>
    <property type="match status" value="1"/>
</dbReference>
<evidence type="ECO:0000313" key="14">
    <source>
        <dbReference type="Proteomes" id="UP001219956"/>
    </source>
</evidence>
<feature type="domain" description="Histidine kinase" evidence="11">
    <location>
        <begin position="228"/>
        <end position="439"/>
    </location>
</feature>
<keyword evidence="7" id="KW-0547">Nucleotide-binding</keyword>
<evidence type="ECO:0000256" key="1">
    <source>
        <dbReference type="ARBA" id="ARBA00000085"/>
    </source>
</evidence>
<dbReference type="PANTHER" id="PTHR44936:SF10">
    <property type="entry name" value="SENSOR PROTEIN RSTB"/>
    <property type="match status" value="1"/>
</dbReference>
<evidence type="ECO:0000256" key="7">
    <source>
        <dbReference type="ARBA" id="ARBA00022741"/>
    </source>
</evidence>
<feature type="transmembrane region" description="Helical" evidence="10">
    <location>
        <begin position="20"/>
        <end position="40"/>
    </location>
</feature>
<evidence type="ECO:0000256" key="10">
    <source>
        <dbReference type="SAM" id="Phobius"/>
    </source>
</evidence>
<dbReference type="GO" id="GO:0005524">
    <property type="term" value="F:ATP binding"/>
    <property type="evidence" value="ECO:0007669"/>
    <property type="project" value="UniProtKB-KW"/>
</dbReference>
<keyword evidence="6" id="KW-0808">Transferase</keyword>
<name>A0ABT5J0U9_9NEIS</name>
<keyword evidence="9 13" id="KW-0067">ATP-binding</keyword>
<evidence type="ECO:0000256" key="3">
    <source>
        <dbReference type="ARBA" id="ARBA00012438"/>
    </source>
</evidence>
<dbReference type="Proteomes" id="UP001219956">
    <property type="component" value="Unassembled WGS sequence"/>
</dbReference>
<evidence type="ECO:0000256" key="6">
    <source>
        <dbReference type="ARBA" id="ARBA00022679"/>
    </source>
</evidence>
<gene>
    <name evidence="13" type="ORF">PQU95_12780</name>
</gene>
<dbReference type="SUPFAM" id="SSF55874">
    <property type="entry name" value="ATPase domain of HSP90 chaperone/DNA topoisomerase II/histidine kinase"/>
    <property type="match status" value="1"/>
</dbReference>
<dbReference type="PROSITE" id="PS50109">
    <property type="entry name" value="HIS_KIN"/>
    <property type="match status" value="1"/>
</dbReference>
<evidence type="ECO:0000256" key="8">
    <source>
        <dbReference type="ARBA" id="ARBA00022777"/>
    </source>
</evidence>
<dbReference type="Pfam" id="PF02518">
    <property type="entry name" value="HATPase_c"/>
    <property type="match status" value="1"/>
</dbReference>
<dbReference type="PRINTS" id="PR00344">
    <property type="entry name" value="BCTRLSENSOR"/>
</dbReference>
<dbReference type="InterPro" id="IPR005467">
    <property type="entry name" value="His_kinase_dom"/>
</dbReference>
<evidence type="ECO:0000313" key="13">
    <source>
        <dbReference type="EMBL" id="MDC7718086.1"/>
    </source>
</evidence>
<dbReference type="SMART" id="SM00304">
    <property type="entry name" value="HAMP"/>
    <property type="match status" value="1"/>
</dbReference>
<reference evidence="13 14" key="1">
    <citation type="submission" date="2023-01" db="EMBL/GenBank/DDBJ databases">
        <title>Novel species of the genus Vogesella isolated from rivers.</title>
        <authorList>
            <person name="Lu H."/>
        </authorList>
    </citation>
    <scope>NUCLEOTIDE SEQUENCE [LARGE SCALE GENOMIC DNA]</scope>
    <source>
        <strain evidence="13 14">DC21W</strain>
    </source>
</reference>
<dbReference type="EC" id="2.7.13.3" evidence="3"/>
<feature type="domain" description="HAMP" evidence="12">
    <location>
        <begin position="168"/>
        <end position="220"/>
    </location>
</feature>
<keyword evidence="14" id="KW-1185">Reference proteome</keyword>
<proteinExistence type="predicted"/>